<dbReference type="RefSeq" id="WP_087440624.1">
    <property type="nucleotide sequence ID" value="NZ_CABMNB010000008.1"/>
</dbReference>
<sequence length="128" mass="14447">MSDLLKLVGEQLRMIRSAKGLSQEQVAERTGKEGMSKSRISDIESGKVNVTLKTLESLMHALDIGPAELFHFQKLHGKAGIEEKQMLLDLHKIALMERSIDEVKYVVRTAKDFLETIDAQAAKENKRR</sequence>
<name>A0A378XA46_PANTH</name>
<dbReference type="EMBL" id="JAMDMM010000044">
    <property type="protein sequence ID" value="MCY9609842.1"/>
    <property type="molecule type" value="Genomic_DNA"/>
</dbReference>
<dbReference type="OrthoDB" id="9814553at2"/>
<evidence type="ECO:0000313" key="5">
    <source>
        <dbReference type="EMBL" id="MCY9609842.1"/>
    </source>
</evidence>
<reference evidence="6 9" key="2">
    <citation type="submission" date="2019-07" db="EMBL/GenBank/DDBJ databases">
        <title>Paenibacillus thiaminolyticus NRRL B-4156.</title>
        <authorList>
            <person name="Hehnly C."/>
            <person name="Zhang L."/>
        </authorList>
    </citation>
    <scope>NUCLEOTIDE SEQUENCE [LARGE SCALE GENOMIC DNA]</scope>
    <source>
        <strain evidence="6 9">NRRL B-4156</strain>
    </source>
</reference>
<dbReference type="GeneID" id="76998679"/>
<dbReference type="SMART" id="SM00530">
    <property type="entry name" value="HTH_XRE"/>
    <property type="match status" value="1"/>
</dbReference>
<evidence type="ECO:0000313" key="8">
    <source>
        <dbReference type="Proteomes" id="UP000266177"/>
    </source>
</evidence>
<evidence type="ECO:0000313" key="7">
    <source>
        <dbReference type="EMBL" id="RJG25595.1"/>
    </source>
</evidence>
<keyword evidence="2" id="KW-0238">DNA-binding</keyword>
<evidence type="ECO:0000259" key="4">
    <source>
        <dbReference type="PROSITE" id="PS50943"/>
    </source>
</evidence>
<dbReference type="Proteomes" id="UP001209276">
    <property type="component" value="Unassembled WGS sequence"/>
</dbReference>
<dbReference type="GO" id="GO:0003700">
    <property type="term" value="F:DNA-binding transcription factor activity"/>
    <property type="evidence" value="ECO:0007669"/>
    <property type="project" value="TreeGrafter"/>
</dbReference>
<evidence type="ECO:0000313" key="10">
    <source>
        <dbReference type="Proteomes" id="UP001209276"/>
    </source>
</evidence>
<evidence type="ECO:0000313" key="6">
    <source>
        <dbReference type="EMBL" id="QDM45892.1"/>
    </source>
</evidence>
<keyword evidence="3" id="KW-0804">Transcription</keyword>
<accession>A0A378XA46</accession>
<evidence type="ECO:0000256" key="2">
    <source>
        <dbReference type="ARBA" id="ARBA00023125"/>
    </source>
</evidence>
<dbReference type="PANTHER" id="PTHR46797:SF23">
    <property type="entry name" value="HTH-TYPE TRANSCRIPTIONAL REGULATOR SUTR"/>
    <property type="match status" value="1"/>
</dbReference>
<dbReference type="SUPFAM" id="SSF47413">
    <property type="entry name" value="lambda repressor-like DNA-binding domains"/>
    <property type="match status" value="1"/>
</dbReference>
<dbReference type="InterPro" id="IPR010982">
    <property type="entry name" value="Lambda_DNA-bd_dom_sf"/>
</dbReference>
<dbReference type="PROSITE" id="PS50943">
    <property type="entry name" value="HTH_CROC1"/>
    <property type="match status" value="1"/>
</dbReference>
<dbReference type="InterPro" id="IPR001387">
    <property type="entry name" value="Cro/C1-type_HTH"/>
</dbReference>
<reference evidence="5 10" key="3">
    <citation type="submission" date="2022-05" db="EMBL/GenBank/DDBJ databases">
        <title>Genome Sequencing of Bee-Associated Microbes.</title>
        <authorList>
            <person name="Dunlap C."/>
        </authorList>
    </citation>
    <scope>NUCLEOTIDE SEQUENCE [LARGE SCALE GENOMIC DNA]</scope>
    <source>
        <strain evidence="5 10">NRRL B-14613</strain>
    </source>
</reference>
<evidence type="ECO:0000256" key="1">
    <source>
        <dbReference type="ARBA" id="ARBA00023015"/>
    </source>
</evidence>
<dbReference type="PANTHER" id="PTHR46797">
    <property type="entry name" value="HTH-TYPE TRANSCRIPTIONAL REGULATOR"/>
    <property type="match status" value="1"/>
</dbReference>
<dbReference type="CDD" id="cd00093">
    <property type="entry name" value="HTH_XRE"/>
    <property type="match status" value="1"/>
</dbReference>
<proteinExistence type="predicted"/>
<dbReference type="Pfam" id="PF13560">
    <property type="entry name" value="HTH_31"/>
    <property type="match status" value="1"/>
</dbReference>
<dbReference type="InterPro" id="IPR050807">
    <property type="entry name" value="TransReg_Diox_bact_type"/>
</dbReference>
<dbReference type="Proteomes" id="UP000315377">
    <property type="component" value="Chromosome"/>
</dbReference>
<organism evidence="7 8">
    <name type="scientific">Paenibacillus thiaminolyticus</name>
    <name type="common">Bacillus thiaminolyticus</name>
    <dbReference type="NCBI Taxonomy" id="49283"/>
    <lineage>
        <taxon>Bacteria</taxon>
        <taxon>Bacillati</taxon>
        <taxon>Bacillota</taxon>
        <taxon>Bacilli</taxon>
        <taxon>Bacillales</taxon>
        <taxon>Paenibacillaceae</taxon>
        <taxon>Paenibacillus</taxon>
    </lineage>
</organism>
<protein>
    <submittedName>
        <fullName evidence="5">Helix-turn-helix domain-containing protein</fullName>
    </submittedName>
    <submittedName>
        <fullName evidence="7">XRE family transcriptional regulator</fullName>
    </submittedName>
</protein>
<dbReference type="AlphaFoldDB" id="A0A378XA46"/>
<gene>
    <name evidence="7" type="ORF">DQX05_05800</name>
    <name evidence="6" type="ORF">FLT43_22235</name>
    <name evidence="5" type="ORF">M5W83_22055</name>
</gene>
<feature type="domain" description="HTH cro/C1-type" evidence="4">
    <location>
        <begin position="12"/>
        <end position="69"/>
    </location>
</feature>
<dbReference type="Proteomes" id="UP000266177">
    <property type="component" value="Unassembled WGS sequence"/>
</dbReference>
<reference evidence="7 8" key="1">
    <citation type="submission" date="2018-09" db="EMBL/GenBank/DDBJ databases">
        <title>Paenibacillus SK2017-BO5.</title>
        <authorList>
            <person name="Piskunova J.V."/>
            <person name="Dubiley S.A."/>
            <person name="Severinov K.V."/>
        </authorList>
    </citation>
    <scope>NUCLEOTIDE SEQUENCE [LARGE SCALE GENOMIC DNA]</scope>
    <source>
        <strain evidence="7 8">BO5</strain>
    </source>
</reference>
<dbReference type="EMBL" id="CP041405">
    <property type="protein sequence ID" value="QDM45892.1"/>
    <property type="molecule type" value="Genomic_DNA"/>
</dbReference>
<dbReference type="GO" id="GO:0005829">
    <property type="term" value="C:cytosol"/>
    <property type="evidence" value="ECO:0007669"/>
    <property type="project" value="TreeGrafter"/>
</dbReference>
<dbReference type="GO" id="GO:0003677">
    <property type="term" value="F:DNA binding"/>
    <property type="evidence" value="ECO:0007669"/>
    <property type="project" value="UniProtKB-KW"/>
</dbReference>
<keyword evidence="10" id="KW-1185">Reference proteome</keyword>
<dbReference type="Gene3D" id="1.10.260.40">
    <property type="entry name" value="lambda repressor-like DNA-binding domains"/>
    <property type="match status" value="1"/>
</dbReference>
<dbReference type="EMBL" id="QYZD01000003">
    <property type="protein sequence ID" value="RJG25595.1"/>
    <property type="molecule type" value="Genomic_DNA"/>
</dbReference>
<evidence type="ECO:0000313" key="9">
    <source>
        <dbReference type="Proteomes" id="UP000315377"/>
    </source>
</evidence>
<evidence type="ECO:0000256" key="3">
    <source>
        <dbReference type="ARBA" id="ARBA00023163"/>
    </source>
</evidence>
<keyword evidence="1" id="KW-0805">Transcription regulation</keyword>